<reference evidence="1 2" key="1">
    <citation type="journal article" date="2022" name="New Phytol.">
        <title>Ecological generalism drives hyperdiversity of secondary metabolite gene clusters in xylarialean endophytes.</title>
        <authorList>
            <person name="Franco M.E.E."/>
            <person name="Wisecaver J.H."/>
            <person name="Arnold A.E."/>
            <person name="Ju Y.M."/>
            <person name="Slot J.C."/>
            <person name="Ahrendt S."/>
            <person name="Moore L.P."/>
            <person name="Eastman K.E."/>
            <person name="Scott K."/>
            <person name="Konkel Z."/>
            <person name="Mondo S.J."/>
            <person name="Kuo A."/>
            <person name="Hayes R.D."/>
            <person name="Haridas S."/>
            <person name="Andreopoulos B."/>
            <person name="Riley R."/>
            <person name="LaButti K."/>
            <person name="Pangilinan J."/>
            <person name="Lipzen A."/>
            <person name="Amirebrahimi M."/>
            <person name="Yan J."/>
            <person name="Adam C."/>
            <person name="Keymanesh K."/>
            <person name="Ng V."/>
            <person name="Louie K."/>
            <person name="Northen T."/>
            <person name="Drula E."/>
            <person name="Henrissat B."/>
            <person name="Hsieh H.M."/>
            <person name="Youens-Clark K."/>
            <person name="Lutzoni F."/>
            <person name="Miadlikowska J."/>
            <person name="Eastwood D.C."/>
            <person name="Hamelin R.C."/>
            <person name="Grigoriev I.V."/>
            <person name="U'Ren J.M."/>
        </authorList>
    </citation>
    <scope>NUCLEOTIDE SEQUENCE [LARGE SCALE GENOMIC DNA]</scope>
    <source>
        <strain evidence="1 2">CBS 119005</strain>
    </source>
</reference>
<accession>A0ACB9YI93</accession>
<organism evidence="1 2">
    <name type="scientific">Hypoxylon rubiginosum</name>
    <dbReference type="NCBI Taxonomy" id="110542"/>
    <lineage>
        <taxon>Eukaryota</taxon>
        <taxon>Fungi</taxon>
        <taxon>Dikarya</taxon>
        <taxon>Ascomycota</taxon>
        <taxon>Pezizomycotina</taxon>
        <taxon>Sordariomycetes</taxon>
        <taxon>Xylariomycetidae</taxon>
        <taxon>Xylariales</taxon>
        <taxon>Hypoxylaceae</taxon>
        <taxon>Hypoxylon</taxon>
    </lineage>
</organism>
<dbReference type="EMBL" id="MU393655">
    <property type="protein sequence ID" value="KAI4859119.1"/>
    <property type="molecule type" value="Genomic_DNA"/>
</dbReference>
<name>A0ACB9YI93_9PEZI</name>
<protein>
    <submittedName>
        <fullName evidence="1">Uncharacterized protein</fullName>
    </submittedName>
</protein>
<sequence length="180" mass="19851">MCCICGIFGLGEARRDVACIFQWGDVEDHKIVGSRKDVTKVGQAAGGAALVVVLGGAGTGGAKRDWSSSWLFLQSGLDRGRLIEEKEEEKIKPRGQSLYVLSRGTTPNYKQQPIYLLSSLLLSSVFSFLFFSSLFLSRRGDFNAYLNLVAPCSTANAGEVLRRGQENKIITRREERKKGR</sequence>
<keyword evidence="2" id="KW-1185">Reference proteome</keyword>
<comment type="caution">
    <text evidence="1">The sequence shown here is derived from an EMBL/GenBank/DDBJ whole genome shotgun (WGS) entry which is preliminary data.</text>
</comment>
<dbReference type="Proteomes" id="UP001497700">
    <property type="component" value="Unassembled WGS sequence"/>
</dbReference>
<evidence type="ECO:0000313" key="1">
    <source>
        <dbReference type="EMBL" id="KAI4859119.1"/>
    </source>
</evidence>
<evidence type="ECO:0000313" key="2">
    <source>
        <dbReference type="Proteomes" id="UP001497700"/>
    </source>
</evidence>
<gene>
    <name evidence="1" type="ORF">F4820DRAFT_182863</name>
</gene>
<proteinExistence type="predicted"/>